<sequence>MIEINSGKINEYLHLVDVNQFQQKRGLSVYITEFDNYSVIFDCGTSLEVRNILRYMRRNNISLASVKYIVVSHYHFDHIGGVWKLYDEIKKLNPTVKIISSPLTMKKYNNYENERSYMMSKKVFSVLIGELKQIEESAFKIINPSENFGNNLEPLGIVDPNIY</sequence>
<dbReference type="EMBL" id="LAZR01002698">
    <property type="protein sequence ID" value="KKN26729.1"/>
    <property type="molecule type" value="Genomic_DNA"/>
</dbReference>
<dbReference type="PANTHER" id="PTHR13754">
    <property type="entry name" value="METALLO-BETA-LACTAMASE SUPERFAMILY PROTEIN"/>
    <property type="match status" value="1"/>
</dbReference>
<dbReference type="Gene3D" id="3.60.15.10">
    <property type="entry name" value="Ribonuclease Z/Hydroxyacylglutathione hydrolase-like"/>
    <property type="match status" value="1"/>
</dbReference>
<organism evidence="2">
    <name type="scientific">marine sediment metagenome</name>
    <dbReference type="NCBI Taxonomy" id="412755"/>
    <lineage>
        <taxon>unclassified sequences</taxon>
        <taxon>metagenomes</taxon>
        <taxon>ecological metagenomes</taxon>
    </lineage>
</organism>
<comment type="caution">
    <text evidence="2">The sequence shown here is derived from an EMBL/GenBank/DDBJ whole genome shotgun (WGS) entry which is preliminary data.</text>
</comment>
<dbReference type="SUPFAM" id="SSF56281">
    <property type="entry name" value="Metallo-hydrolase/oxidoreductase"/>
    <property type="match status" value="1"/>
</dbReference>
<reference evidence="2" key="1">
    <citation type="journal article" date="2015" name="Nature">
        <title>Complex archaea that bridge the gap between prokaryotes and eukaryotes.</title>
        <authorList>
            <person name="Spang A."/>
            <person name="Saw J.H."/>
            <person name="Jorgensen S.L."/>
            <person name="Zaremba-Niedzwiedzka K."/>
            <person name="Martijn J."/>
            <person name="Lind A.E."/>
            <person name="van Eijk R."/>
            <person name="Schleper C."/>
            <person name="Guy L."/>
            <person name="Ettema T.J."/>
        </authorList>
    </citation>
    <scope>NUCLEOTIDE SEQUENCE</scope>
</reference>
<dbReference type="InterPro" id="IPR036866">
    <property type="entry name" value="RibonucZ/Hydroxyglut_hydro"/>
</dbReference>
<gene>
    <name evidence="2" type="ORF">LCGC14_0871690</name>
</gene>
<dbReference type="InterPro" id="IPR052926">
    <property type="entry name" value="Metallo-beta-lactamase_dom"/>
</dbReference>
<proteinExistence type="predicted"/>
<dbReference type="PANTHER" id="PTHR13754:SF18">
    <property type="entry name" value="7,8-DIHYDROPTERIN-6-METHYL-4-(BETA-D-RIBOFURANOSYL)-AMINOBENZENE-5'-PHOSPHATE SYNTHASE"/>
    <property type="match status" value="1"/>
</dbReference>
<feature type="domain" description="Metallo-beta-lactamase" evidence="1">
    <location>
        <begin position="29"/>
        <end position="116"/>
    </location>
</feature>
<evidence type="ECO:0000313" key="2">
    <source>
        <dbReference type="EMBL" id="KKN26729.1"/>
    </source>
</evidence>
<evidence type="ECO:0000259" key="1">
    <source>
        <dbReference type="Pfam" id="PF00753"/>
    </source>
</evidence>
<accession>A0A0F9P9A2</accession>
<dbReference type="Pfam" id="PF00753">
    <property type="entry name" value="Lactamase_B"/>
    <property type="match status" value="1"/>
</dbReference>
<dbReference type="AlphaFoldDB" id="A0A0F9P9A2"/>
<dbReference type="GO" id="GO:0016740">
    <property type="term" value="F:transferase activity"/>
    <property type="evidence" value="ECO:0007669"/>
    <property type="project" value="TreeGrafter"/>
</dbReference>
<protein>
    <recommendedName>
        <fullName evidence="1">Metallo-beta-lactamase domain-containing protein</fullName>
    </recommendedName>
</protein>
<dbReference type="InterPro" id="IPR001279">
    <property type="entry name" value="Metallo-B-lactamas"/>
</dbReference>
<name>A0A0F9P9A2_9ZZZZ</name>